<proteinExistence type="predicted"/>
<dbReference type="Pfam" id="PF14104">
    <property type="entry name" value="DUF4277"/>
    <property type="match status" value="1"/>
</dbReference>
<sequence>MLSSQENSIQTINHLGLVAGIIDDIGLEQIINEVVGSDPRELITSGQVVKGILLNGLGFTSQPLYLFPKFFEDKATEHLIGEGIKAEYLNDDKIGRVMDKLYESRKIYFSYQ</sequence>
<evidence type="ECO:0000313" key="2">
    <source>
        <dbReference type="EMBL" id="EHJ14659.1"/>
    </source>
</evidence>
<evidence type="ECO:0000313" key="3">
    <source>
        <dbReference type="Proteomes" id="UP000003477"/>
    </source>
</evidence>
<name>G5IZH6_CROWT</name>
<reference evidence="2 3" key="1">
    <citation type="journal article" date="2011" name="Front. Microbiol.">
        <title>Two Strains of Crocosphaera watsonii with Highly Conserved Genomes are Distinguished by Strain-Specific Features.</title>
        <authorList>
            <person name="Bench S.R."/>
            <person name="Ilikchyan I.N."/>
            <person name="Tripp H.J."/>
            <person name="Zehr J.P."/>
        </authorList>
    </citation>
    <scope>NUCLEOTIDE SEQUENCE [LARGE SCALE GENOMIC DNA]</scope>
    <source>
        <strain evidence="2 3">WH 0003</strain>
    </source>
</reference>
<organism evidence="2 3">
    <name type="scientific">Crocosphaera watsonii WH 0003</name>
    <dbReference type="NCBI Taxonomy" id="423471"/>
    <lineage>
        <taxon>Bacteria</taxon>
        <taxon>Bacillati</taxon>
        <taxon>Cyanobacteriota</taxon>
        <taxon>Cyanophyceae</taxon>
        <taxon>Oscillatoriophycideae</taxon>
        <taxon>Chroococcales</taxon>
        <taxon>Aphanothecaceae</taxon>
        <taxon>Crocosphaera</taxon>
    </lineage>
</organism>
<dbReference type="EMBL" id="AESD01000115">
    <property type="protein sequence ID" value="EHJ14659.1"/>
    <property type="molecule type" value="Genomic_DNA"/>
</dbReference>
<protein>
    <submittedName>
        <fullName evidence="2">Transposase, IS1634 family</fullName>
    </submittedName>
</protein>
<feature type="domain" description="DUF4277" evidence="1">
    <location>
        <begin position="8"/>
        <end position="104"/>
    </location>
</feature>
<dbReference type="PATRIC" id="fig|423471.3.peg.606"/>
<dbReference type="PANTHER" id="PTHR34614">
    <property type="match status" value="1"/>
</dbReference>
<gene>
    <name evidence="2" type="ORF">CWATWH0003_0667</name>
</gene>
<comment type="caution">
    <text evidence="2">The sequence shown here is derived from an EMBL/GenBank/DDBJ whole genome shotgun (WGS) entry which is preliminary data.</text>
</comment>
<evidence type="ECO:0000259" key="1">
    <source>
        <dbReference type="Pfam" id="PF14104"/>
    </source>
</evidence>
<dbReference type="AlphaFoldDB" id="G5IZH6"/>
<dbReference type="InterPro" id="IPR025457">
    <property type="entry name" value="DUF4277"/>
</dbReference>
<accession>G5IZH6</accession>
<dbReference type="Proteomes" id="UP000003477">
    <property type="component" value="Unassembled WGS sequence"/>
</dbReference>
<dbReference type="PANTHER" id="PTHR34614:SF2">
    <property type="entry name" value="TRANSPOSASE IS4-LIKE DOMAIN-CONTAINING PROTEIN"/>
    <property type="match status" value="1"/>
</dbReference>